<accession>A0A1A9VPH4</accession>
<name>A0A1A9VPH4_GLOAU</name>
<proteinExistence type="predicted"/>
<dbReference type="VEuPathDB" id="VectorBase:GAUT043442"/>
<feature type="transmembrane region" description="Helical" evidence="1">
    <location>
        <begin position="91"/>
        <end position="119"/>
    </location>
</feature>
<keyword evidence="3" id="KW-1185">Reference proteome</keyword>
<dbReference type="Proteomes" id="UP000078200">
    <property type="component" value="Unassembled WGS sequence"/>
</dbReference>
<protein>
    <submittedName>
        <fullName evidence="2">Uncharacterized protein</fullName>
    </submittedName>
</protein>
<dbReference type="EnsemblMetazoa" id="GAUT043442-RA">
    <property type="protein sequence ID" value="GAUT043442-PA"/>
    <property type="gene ID" value="GAUT043442"/>
</dbReference>
<sequence>MDENKRCFEYYHKTKLPPPEKKEDIPLSCNTNKHVLEMLTYLHIFDQHKKRSIPAVYTIAAKFLLFAYGIRKLKKVRKLIRFAGNSSELRGFLMVVPVVVVLVVVLVVDVLVVVVVVVLVDIELLLVPLLAIPKFPLALVVAVAFNPTLCCCC</sequence>
<organism evidence="2 3">
    <name type="scientific">Glossina austeni</name>
    <name type="common">Savannah tsetse fly</name>
    <dbReference type="NCBI Taxonomy" id="7395"/>
    <lineage>
        <taxon>Eukaryota</taxon>
        <taxon>Metazoa</taxon>
        <taxon>Ecdysozoa</taxon>
        <taxon>Arthropoda</taxon>
        <taxon>Hexapoda</taxon>
        <taxon>Insecta</taxon>
        <taxon>Pterygota</taxon>
        <taxon>Neoptera</taxon>
        <taxon>Endopterygota</taxon>
        <taxon>Diptera</taxon>
        <taxon>Brachycera</taxon>
        <taxon>Muscomorpha</taxon>
        <taxon>Hippoboscoidea</taxon>
        <taxon>Glossinidae</taxon>
        <taxon>Glossina</taxon>
    </lineage>
</organism>
<evidence type="ECO:0000313" key="3">
    <source>
        <dbReference type="Proteomes" id="UP000078200"/>
    </source>
</evidence>
<evidence type="ECO:0000256" key="1">
    <source>
        <dbReference type="SAM" id="Phobius"/>
    </source>
</evidence>
<reference evidence="2" key="1">
    <citation type="submission" date="2020-05" db="UniProtKB">
        <authorList>
            <consortium name="EnsemblMetazoa"/>
        </authorList>
    </citation>
    <scope>IDENTIFICATION</scope>
    <source>
        <strain evidence="2">TTRI</strain>
    </source>
</reference>
<keyword evidence="1" id="KW-0472">Membrane</keyword>
<feature type="transmembrane region" description="Helical" evidence="1">
    <location>
        <begin position="52"/>
        <end position="70"/>
    </location>
</feature>
<evidence type="ECO:0000313" key="2">
    <source>
        <dbReference type="EnsemblMetazoa" id="GAUT043442-PA"/>
    </source>
</evidence>
<feature type="transmembrane region" description="Helical" evidence="1">
    <location>
        <begin position="125"/>
        <end position="145"/>
    </location>
</feature>
<keyword evidence="1" id="KW-1133">Transmembrane helix</keyword>
<dbReference type="AlphaFoldDB" id="A0A1A9VPH4"/>
<keyword evidence="1" id="KW-0812">Transmembrane</keyword>